<keyword evidence="3" id="KW-0963">Cytoplasm</keyword>
<feature type="domain" description="Fungal lipase-type" evidence="7">
    <location>
        <begin position="135"/>
        <end position="219"/>
    </location>
</feature>
<dbReference type="AlphaFoldDB" id="A0AAV5LY29"/>
<organism evidence="9 10">
    <name type="scientific">Rubroshorea leprosula</name>
    <dbReference type="NCBI Taxonomy" id="152421"/>
    <lineage>
        <taxon>Eukaryota</taxon>
        <taxon>Viridiplantae</taxon>
        <taxon>Streptophyta</taxon>
        <taxon>Embryophyta</taxon>
        <taxon>Tracheophyta</taxon>
        <taxon>Spermatophyta</taxon>
        <taxon>Magnoliopsida</taxon>
        <taxon>eudicotyledons</taxon>
        <taxon>Gunneridae</taxon>
        <taxon>Pentapetalae</taxon>
        <taxon>rosids</taxon>
        <taxon>malvids</taxon>
        <taxon>Malvales</taxon>
        <taxon>Dipterocarpaceae</taxon>
        <taxon>Rubroshorea</taxon>
    </lineage>
</organism>
<evidence type="ECO:0000259" key="8">
    <source>
        <dbReference type="Pfam" id="PF18117"/>
    </source>
</evidence>
<dbReference type="PANTHER" id="PTHR47413:SF2">
    <property type="entry name" value="LIPASE-LIKE PAD4"/>
    <property type="match status" value="1"/>
</dbReference>
<reference evidence="9 10" key="1">
    <citation type="journal article" date="2021" name="Commun. Biol.">
        <title>The genome of Shorea leprosula (Dipterocarpaceae) highlights the ecological relevance of drought in aseasonal tropical rainforests.</title>
        <authorList>
            <person name="Ng K.K.S."/>
            <person name="Kobayashi M.J."/>
            <person name="Fawcett J.A."/>
            <person name="Hatakeyama M."/>
            <person name="Paape T."/>
            <person name="Ng C.H."/>
            <person name="Ang C.C."/>
            <person name="Tnah L.H."/>
            <person name="Lee C.T."/>
            <person name="Nishiyama T."/>
            <person name="Sese J."/>
            <person name="O'Brien M.J."/>
            <person name="Copetti D."/>
            <person name="Mohd Noor M.I."/>
            <person name="Ong R.C."/>
            <person name="Putra M."/>
            <person name="Sireger I.Z."/>
            <person name="Indrioko S."/>
            <person name="Kosugi Y."/>
            <person name="Izuno A."/>
            <person name="Isagi Y."/>
            <person name="Lee S.L."/>
            <person name="Shimizu K.K."/>
        </authorList>
    </citation>
    <scope>NUCLEOTIDE SEQUENCE [LARGE SCALE GENOMIC DNA]</scope>
    <source>
        <strain evidence="9">214</strain>
    </source>
</reference>
<name>A0AAV5LY29_9ROSI</name>
<keyword evidence="5" id="KW-0611">Plant defense</keyword>
<evidence type="ECO:0000313" key="10">
    <source>
        <dbReference type="Proteomes" id="UP001054252"/>
    </source>
</evidence>
<evidence type="ECO:0000256" key="6">
    <source>
        <dbReference type="ARBA" id="ARBA00023242"/>
    </source>
</evidence>
<dbReference type="SUPFAM" id="SSF53474">
    <property type="entry name" value="alpha/beta-Hydrolases"/>
    <property type="match status" value="1"/>
</dbReference>
<dbReference type="GO" id="GO:0006952">
    <property type="term" value="P:defense response"/>
    <property type="evidence" value="ECO:0007669"/>
    <property type="project" value="UniProtKB-KW"/>
</dbReference>
<keyword evidence="4" id="KW-0378">Hydrolase</keyword>
<evidence type="ECO:0000313" key="9">
    <source>
        <dbReference type="EMBL" id="GKV41969.1"/>
    </source>
</evidence>
<dbReference type="GO" id="GO:0005634">
    <property type="term" value="C:nucleus"/>
    <property type="evidence" value="ECO:0007669"/>
    <property type="project" value="UniProtKB-SubCell"/>
</dbReference>
<dbReference type="InterPro" id="IPR041266">
    <property type="entry name" value="EDS1_EP"/>
</dbReference>
<dbReference type="Pfam" id="PF18117">
    <property type="entry name" value="EDS1_EP"/>
    <property type="match status" value="1"/>
</dbReference>
<dbReference type="GO" id="GO:0006629">
    <property type="term" value="P:lipid metabolic process"/>
    <property type="evidence" value="ECO:0007669"/>
    <property type="project" value="InterPro"/>
</dbReference>
<feature type="domain" description="EDS1 EP" evidence="8">
    <location>
        <begin position="413"/>
        <end position="622"/>
    </location>
</feature>
<comment type="subcellular location">
    <subcellularLocation>
        <location evidence="2">Cytoplasm</location>
    </subcellularLocation>
    <subcellularLocation>
        <location evidence="1">Nucleus</location>
    </subcellularLocation>
</comment>
<evidence type="ECO:0000256" key="5">
    <source>
        <dbReference type="ARBA" id="ARBA00022821"/>
    </source>
</evidence>
<dbReference type="Gene3D" id="3.40.50.1820">
    <property type="entry name" value="alpha/beta hydrolase"/>
    <property type="match status" value="1"/>
</dbReference>
<evidence type="ECO:0000259" key="7">
    <source>
        <dbReference type="Pfam" id="PF01764"/>
    </source>
</evidence>
<dbReference type="Proteomes" id="UP001054252">
    <property type="component" value="Unassembled WGS sequence"/>
</dbReference>
<sequence>MDADTSCFETSEILATFLASTPVLSESWRLCHLANTNSPRSFLMESIGNVCYVAFSGIQDVFGSDPNCEGLVPLDASLFAPLHRYGEGEEVIMVHAGMLNLFLSICDSPNFQTQLGHDPKEVVVSQARVCNVQPKMSIMERAKSLVITGHSLGGTAASLLAICLLCQSLLSSSQPSILCLTFGSPLLGNETLHRVILRERWAGNFCHFTSKNDIMPRLLLAPVASFTPQVQILLDFWRLSMTCPHFGQLACQLNDEIKSSIFRFVLSHLEALVQVEGLERSPFWPMGSYVFCSQRGAICVDNAVSVIKMMHLLLVVSSPNCSIEDHLNYGDYVGAVSVQFSKARNFPQSKIPDSSYEAGVALALESLEITPEAPVAIMGQDCLKMARRMGRTPNLNCANLAIRLSKITPYRSEIEWYKACYDEADHQMGYYDSFKMRGASKRDSRINMNRHKLAGFWNNVIHMLENNLLPHDLPRRGKWVNAAHFYKLLVEPLDIAEYYRTGMHHVRGHYRKHGRERRYEIFDKWWNDRRLGEEGSKRSKFASLTQDSCFWAKVEEARELIDSIRCESDMMTRATIWSKINEFERDARKLIESKEVSKDVLKKNSSYSLWVEEWRELKSQMQHFPHQFPSLLDG</sequence>
<evidence type="ECO:0000256" key="1">
    <source>
        <dbReference type="ARBA" id="ARBA00004123"/>
    </source>
</evidence>
<gene>
    <name evidence="9" type="ORF">SLEP1_g49434</name>
</gene>
<protein>
    <recommendedName>
        <fullName evidence="11">Lipase-like PAD4</fullName>
    </recommendedName>
</protein>
<dbReference type="GO" id="GO:0005737">
    <property type="term" value="C:cytoplasm"/>
    <property type="evidence" value="ECO:0007669"/>
    <property type="project" value="UniProtKB-SubCell"/>
</dbReference>
<evidence type="ECO:0000256" key="2">
    <source>
        <dbReference type="ARBA" id="ARBA00004496"/>
    </source>
</evidence>
<dbReference type="PANTHER" id="PTHR47413">
    <property type="entry name" value="LIPASE-LIKE PAD4"/>
    <property type="match status" value="1"/>
</dbReference>
<accession>A0AAV5LY29</accession>
<keyword evidence="10" id="KW-1185">Reference proteome</keyword>
<dbReference type="Pfam" id="PF01764">
    <property type="entry name" value="Lipase_3"/>
    <property type="match status" value="1"/>
</dbReference>
<evidence type="ECO:0008006" key="11">
    <source>
        <dbReference type="Google" id="ProtNLM"/>
    </source>
</evidence>
<comment type="caution">
    <text evidence="9">The sequence shown here is derived from an EMBL/GenBank/DDBJ whole genome shotgun (WGS) entry which is preliminary data.</text>
</comment>
<dbReference type="GO" id="GO:0016787">
    <property type="term" value="F:hydrolase activity"/>
    <property type="evidence" value="ECO:0007669"/>
    <property type="project" value="UniProtKB-KW"/>
</dbReference>
<keyword evidence="6" id="KW-0539">Nucleus</keyword>
<evidence type="ECO:0000256" key="3">
    <source>
        <dbReference type="ARBA" id="ARBA00022490"/>
    </source>
</evidence>
<evidence type="ECO:0000256" key="4">
    <source>
        <dbReference type="ARBA" id="ARBA00022801"/>
    </source>
</evidence>
<dbReference type="InterPro" id="IPR002921">
    <property type="entry name" value="Fungal_lipase-type"/>
</dbReference>
<dbReference type="EMBL" id="BPVZ01000154">
    <property type="protein sequence ID" value="GKV41969.1"/>
    <property type="molecule type" value="Genomic_DNA"/>
</dbReference>
<dbReference type="InterPro" id="IPR029058">
    <property type="entry name" value="AB_hydrolase_fold"/>
</dbReference>
<proteinExistence type="predicted"/>